<keyword evidence="1" id="KW-1133">Transmembrane helix</keyword>
<accession>A0A8H6KAI8</accession>
<keyword evidence="1" id="KW-0812">Transmembrane</keyword>
<comment type="caution">
    <text evidence="2">The sequence shown here is derived from an EMBL/GenBank/DDBJ whole genome shotgun (WGS) entry which is preliminary data.</text>
</comment>
<organism evidence="2 3">
    <name type="scientific">Colletotrichum musicola</name>
    <dbReference type="NCBI Taxonomy" id="2175873"/>
    <lineage>
        <taxon>Eukaryota</taxon>
        <taxon>Fungi</taxon>
        <taxon>Dikarya</taxon>
        <taxon>Ascomycota</taxon>
        <taxon>Pezizomycotina</taxon>
        <taxon>Sordariomycetes</taxon>
        <taxon>Hypocreomycetidae</taxon>
        <taxon>Glomerellales</taxon>
        <taxon>Glomerellaceae</taxon>
        <taxon>Colletotrichum</taxon>
        <taxon>Colletotrichum orchidearum species complex</taxon>
    </lineage>
</organism>
<proteinExistence type="predicted"/>
<keyword evidence="1" id="KW-0472">Membrane</keyword>
<feature type="transmembrane region" description="Helical" evidence="1">
    <location>
        <begin position="81"/>
        <end position="100"/>
    </location>
</feature>
<dbReference type="InterPro" id="IPR025363">
    <property type="entry name" value="DUF4267"/>
</dbReference>
<name>A0A8H6KAI8_9PEZI</name>
<feature type="transmembrane region" description="Helical" evidence="1">
    <location>
        <begin position="51"/>
        <end position="75"/>
    </location>
</feature>
<keyword evidence="3" id="KW-1185">Reference proteome</keyword>
<dbReference type="EMBL" id="WIGM01000364">
    <property type="protein sequence ID" value="KAF6827580.1"/>
    <property type="molecule type" value="Genomic_DNA"/>
</dbReference>
<dbReference type="OrthoDB" id="4157173at2759"/>
<gene>
    <name evidence="2" type="ORF">CMUS01_08948</name>
</gene>
<dbReference type="AlphaFoldDB" id="A0A8H6KAI8"/>
<reference evidence="2" key="1">
    <citation type="journal article" date="2020" name="Phytopathology">
        <title>Genome Sequence Resources of Colletotrichum truncatum, C. plurivorum, C. musicola, and C. sojae: Four Species Pathogenic to Soybean (Glycine max).</title>
        <authorList>
            <person name="Rogerio F."/>
            <person name="Boufleur T.R."/>
            <person name="Ciampi-Guillardi M."/>
            <person name="Sukno S.A."/>
            <person name="Thon M.R."/>
            <person name="Massola Junior N.S."/>
            <person name="Baroncelli R."/>
        </authorList>
    </citation>
    <scope>NUCLEOTIDE SEQUENCE</scope>
    <source>
        <strain evidence="2">LFN0074</strain>
    </source>
</reference>
<dbReference type="Pfam" id="PF14087">
    <property type="entry name" value="DUF4267"/>
    <property type="match status" value="1"/>
</dbReference>
<evidence type="ECO:0000313" key="3">
    <source>
        <dbReference type="Proteomes" id="UP000639643"/>
    </source>
</evidence>
<dbReference type="Proteomes" id="UP000639643">
    <property type="component" value="Unassembled WGS sequence"/>
</dbReference>
<evidence type="ECO:0000313" key="2">
    <source>
        <dbReference type="EMBL" id="KAF6827580.1"/>
    </source>
</evidence>
<evidence type="ECO:0000256" key="1">
    <source>
        <dbReference type="SAM" id="Phobius"/>
    </source>
</evidence>
<protein>
    <submittedName>
        <fullName evidence="2">Uncharacterized protein</fullName>
    </submittedName>
</protein>
<sequence length="107" mass="11027">MVSLQASTWQALGLSVAASYIALGVMDCIAPQRAAEEIFGIAPTDEGSRAVRVFVPLLGARGLSIGAALLVLARQGKGPEMGIVILAGTILCVADVIAVWRAKGPRL</sequence>